<keyword evidence="3" id="KW-1185">Reference proteome</keyword>
<accession>A0A3P7G552</accession>
<dbReference type="InterPro" id="IPR018980">
    <property type="entry name" value="FERM_PH-like_C"/>
</dbReference>
<dbReference type="AlphaFoldDB" id="A0A3P7G552"/>
<dbReference type="GO" id="GO:0005886">
    <property type="term" value="C:plasma membrane"/>
    <property type="evidence" value="ECO:0007669"/>
    <property type="project" value="TreeGrafter"/>
</dbReference>
<dbReference type="Gene3D" id="2.30.29.30">
    <property type="entry name" value="Pleckstrin-homology domain (PH domain)/Phosphotyrosine-binding domain (PTB)"/>
    <property type="match status" value="1"/>
</dbReference>
<sequence>MDLYGLDLHPARDMENVEIYIGVGYSGIVVYRDRIRIGRFAWPKVLRISYKKNCFYLKIRPDYVSLLEKKIIYNKRQILLQSDKTNQPFI</sequence>
<dbReference type="GO" id="GO:0005856">
    <property type="term" value="C:cytoskeleton"/>
    <property type="evidence" value="ECO:0007669"/>
    <property type="project" value="TreeGrafter"/>
</dbReference>
<dbReference type="OrthoDB" id="6589456at2759"/>
<evidence type="ECO:0000313" key="3">
    <source>
        <dbReference type="Proteomes" id="UP000274429"/>
    </source>
</evidence>
<evidence type="ECO:0000259" key="1">
    <source>
        <dbReference type="PROSITE" id="PS50057"/>
    </source>
</evidence>
<dbReference type="EMBL" id="UYWX01023704">
    <property type="protein sequence ID" value="VDM36319.1"/>
    <property type="molecule type" value="Genomic_DNA"/>
</dbReference>
<dbReference type="GO" id="GO:0031032">
    <property type="term" value="P:actomyosin structure organization"/>
    <property type="evidence" value="ECO:0007669"/>
    <property type="project" value="TreeGrafter"/>
</dbReference>
<dbReference type="InterPro" id="IPR000299">
    <property type="entry name" value="FERM_domain"/>
</dbReference>
<gene>
    <name evidence="2" type="ORF">TTAC_LOCUS11339</name>
</gene>
<name>A0A3P7G552_HYDTA</name>
<dbReference type="InterPro" id="IPR011993">
    <property type="entry name" value="PH-like_dom_sf"/>
</dbReference>
<protein>
    <recommendedName>
        <fullName evidence="1">FERM domain-containing protein</fullName>
    </recommendedName>
</protein>
<dbReference type="SMART" id="SM01196">
    <property type="entry name" value="FERM_C"/>
    <property type="match status" value="1"/>
</dbReference>
<dbReference type="PANTHER" id="PTHR23280:SF21">
    <property type="entry name" value="PROTEIN 4.1 HOMOLOG"/>
    <property type="match status" value="1"/>
</dbReference>
<dbReference type="PROSITE" id="PS50057">
    <property type="entry name" value="FERM_3"/>
    <property type="match status" value="1"/>
</dbReference>
<feature type="domain" description="FERM" evidence="1">
    <location>
        <begin position="1"/>
        <end position="90"/>
    </location>
</feature>
<organism evidence="2 3">
    <name type="scientific">Hydatigena taeniaeformis</name>
    <name type="common">Feline tapeworm</name>
    <name type="synonym">Taenia taeniaeformis</name>
    <dbReference type="NCBI Taxonomy" id="6205"/>
    <lineage>
        <taxon>Eukaryota</taxon>
        <taxon>Metazoa</taxon>
        <taxon>Spiralia</taxon>
        <taxon>Lophotrochozoa</taxon>
        <taxon>Platyhelminthes</taxon>
        <taxon>Cestoda</taxon>
        <taxon>Eucestoda</taxon>
        <taxon>Cyclophyllidea</taxon>
        <taxon>Taeniidae</taxon>
        <taxon>Hydatigera</taxon>
    </lineage>
</organism>
<dbReference type="PANTHER" id="PTHR23280">
    <property type="entry name" value="4.1 G PROTEIN"/>
    <property type="match status" value="1"/>
</dbReference>
<dbReference type="SUPFAM" id="SSF50729">
    <property type="entry name" value="PH domain-like"/>
    <property type="match status" value="1"/>
</dbReference>
<dbReference type="Proteomes" id="UP000274429">
    <property type="component" value="Unassembled WGS sequence"/>
</dbReference>
<reference evidence="2 3" key="1">
    <citation type="submission" date="2018-11" db="EMBL/GenBank/DDBJ databases">
        <authorList>
            <consortium name="Pathogen Informatics"/>
        </authorList>
    </citation>
    <scope>NUCLEOTIDE SEQUENCE [LARGE SCALE GENOMIC DNA]</scope>
</reference>
<dbReference type="Pfam" id="PF09380">
    <property type="entry name" value="FERM_C"/>
    <property type="match status" value="1"/>
</dbReference>
<proteinExistence type="predicted"/>
<evidence type="ECO:0000313" key="2">
    <source>
        <dbReference type="EMBL" id="VDM36319.1"/>
    </source>
</evidence>